<proteinExistence type="predicted"/>
<keyword evidence="1" id="KW-0472">Membrane</keyword>
<feature type="transmembrane region" description="Helical" evidence="1">
    <location>
        <begin position="69"/>
        <end position="91"/>
    </location>
</feature>
<evidence type="ECO:0000256" key="1">
    <source>
        <dbReference type="SAM" id="Phobius"/>
    </source>
</evidence>
<keyword evidence="1" id="KW-0812">Transmembrane</keyword>
<reference evidence="4" key="1">
    <citation type="journal article" date="2020" name="bioRxiv">
        <title>A rank-normalized archaeal taxonomy based on genome phylogeny resolves widespread incomplete and uneven classifications.</title>
        <authorList>
            <person name="Rinke C."/>
            <person name="Chuvochina M."/>
            <person name="Mussig A.J."/>
            <person name="Chaumeil P.-A."/>
            <person name="Waite D.W."/>
            <person name="Whitman W.B."/>
            <person name="Parks D.H."/>
            <person name="Hugenholtz P."/>
        </authorList>
    </citation>
    <scope>NUCLEOTIDE SEQUENCE [LARGE SCALE GENOMIC DNA]</scope>
</reference>
<reference evidence="3" key="3">
    <citation type="submission" date="2021-05" db="EMBL/GenBank/DDBJ databases">
        <title>Protein family content uncovers lineage relationships and bacterial pathway maintenance mechanisms in DPANN archaea.</title>
        <authorList>
            <person name="Castelle C.J."/>
            <person name="Meheust R."/>
            <person name="Jaffe A.L."/>
            <person name="Seitz K."/>
            <person name="Gong X."/>
            <person name="Baker B.J."/>
            <person name="Banfield J.F."/>
        </authorList>
    </citation>
    <scope>NUCLEOTIDE SEQUENCE</scope>
    <source>
        <strain evidence="3">RIFCSPLOWO2_01_FULL_58_19</strain>
    </source>
</reference>
<sequence>MRWLALLVFFVLWLPGFFSQEEGGEEAVPAPVAVDSNALAVSPPADANQSLPPGQAAASLEKPGLLDPLFSSFTLSIVAVLVFAAATLYFIRSDPELWRPKA</sequence>
<evidence type="ECO:0000313" key="4">
    <source>
        <dbReference type="Proteomes" id="UP000564964"/>
    </source>
</evidence>
<keyword evidence="1" id="KW-1133">Transmembrane helix</keyword>
<dbReference type="Proteomes" id="UP000678237">
    <property type="component" value="Unassembled WGS sequence"/>
</dbReference>
<dbReference type="AlphaFoldDB" id="A0A7J4JG82"/>
<name>A0A7J4JG82_9ARCH</name>
<dbReference type="EMBL" id="DUGH01000123">
    <property type="protein sequence ID" value="HIH16781.1"/>
    <property type="molecule type" value="Genomic_DNA"/>
</dbReference>
<organism evidence="2 4">
    <name type="scientific">Candidatus Iainarchaeum sp</name>
    <dbReference type="NCBI Taxonomy" id="3101447"/>
    <lineage>
        <taxon>Archaea</taxon>
        <taxon>Candidatus Iainarchaeota</taxon>
        <taxon>Candidatus Iainarchaeia</taxon>
        <taxon>Candidatus Iainarchaeales</taxon>
        <taxon>Candidatus Iainarchaeaceae</taxon>
        <taxon>Candidatus Iainarchaeum</taxon>
    </lineage>
</organism>
<dbReference type="EMBL" id="JAGVWE010000002">
    <property type="protein sequence ID" value="MBS3062310.1"/>
    <property type="molecule type" value="Genomic_DNA"/>
</dbReference>
<evidence type="ECO:0000313" key="2">
    <source>
        <dbReference type="EMBL" id="HIH16781.1"/>
    </source>
</evidence>
<gene>
    <name evidence="2" type="ORF">HA252_05220</name>
    <name evidence="3" type="ORF">J4203_00415</name>
</gene>
<comment type="caution">
    <text evidence="2">The sequence shown here is derived from an EMBL/GenBank/DDBJ whole genome shotgun (WGS) entry which is preliminary data.</text>
</comment>
<accession>A0A7J4JG82</accession>
<reference evidence="3" key="2">
    <citation type="submission" date="2021-03" db="EMBL/GenBank/DDBJ databases">
        <authorList>
            <person name="Jaffe A."/>
        </authorList>
    </citation>
    <scope>NUCLEOTIDE SEQUENCE</scope>
    <source>
        <strain evidence="3">RIFCSPLOWO2_01_FULL_58_19</strain>
    </source>
</reference>
<protein>
    <submittedName>
        <fullName evidence="2">Uncharacterized protein</fullName>
    </submittedName>
</protein>
<evidence type="ECO:0000313" key="3">
    <source>
        <dbReference type="EMBL" id="MBS3062310.1"/>
    </source>
</evidence>
<dbReference type="Proteomes" id="UP000564964">
    <property type="component" value="Unassembled WGS sequence"/>
</dbReference>